<feature type="domain" description="PD-(D/E)XK endonuclease-like" evidence="1">
    <location>
        <begin position="599"/>
        <end position="847"/>
    </location>
</feature>
<organism evidence="2 3">
    <name type="scientific">Rhodoferax potami</name>
    <dbReference type="NCBI Taxonomy" id="3068338"/>
    <lineage>
        <taxon>Bacteria</taxon>
        <taxon>Pseudomonadati</taxon>
        <taxon>Pseudomonadota</taxon>
        <taxon>Betaproteobacteria</taxon>
        <taxon>Burkholderiales</taxon>
        <taxon>Comamonadaceae</taxon>
        <taxon>Rhodoferax</taxon>
    </lineage>
</organism>
<comment type="caution">
    <text evidence="2">The sequence shown here is derived from an EMBL/GenBank/DDBJ whole genome shotgun (WGS) entry which is preliminary data.</text>
</comment>
<gene>
    <name evidence="2" type="ORF">RAE19_16130</name>
</gene>
<evidence type="ECO:0000313" key="2">
    <source>
        <dbReference type="EMBL" id="MDT7520216.1"/>
    </source>
</evidence>
<evidence type="ECO:0000313" key="3">
    <source>
        <dbReference type="Proteomes" id="UP001321700"/>
    </source>
</evidence>
<dbReference type="EMBL" id="JAVBIK010000001">
    <property type="protein sequence ID" value="MDT7520216.1"/>
    <property type="molecule type" value="Genomic_DNA"/>
</dbReference>
<reference evidence="2 3" key="1">
    <citation type="submission" date="2023-08" db="EMBL/GenBank/DDBJ databases">
        <title>Rhodoferax potami sp. nov. and Rhodoferax mekongensis sp. nov., isolated from the Mekong River in Thailand.</title>
        <authorList>
            <person name="Kitikhun S."/>
            <person name="Charoenyingcharoen P."/>
            <person name="Siriarchawattana P."/>
            <person name="Likhitrattanapisal S."/>
            <person name="Nilsakha T."/>
            <person name="Chanpet A."/>
            <person name="Rattanawaree P."/>
            <person name="Ingsriswang S."/>
        </authorList>
    </citation>
    <scope>NUCLEOTIDE SEQUENCE [LARGE SCALE GENOMIC DNA]</scope>
    <source>
        <strain evidence="2 3">TBRC 17660</strain>
    </source>
</reference>
<sequence length="854" mass="92270">MALWCAPETGLLDRLAIWMQACSAHPGRTLVLLPYAQLLPLARRLWSDRYPQGFAPRFETTSNWLASLGVAELQATDISHDMALDSLTAQQLLAHSGMADRASLAGLLAQTAQQLAPWAAAAGPQGRSAWAASARSAVGIGMESQAVAWEAQVMRVAVEWAAVSAYNTDGLFAPDVLEPWDAVAWVQGISADPLAAALQAHWGDKAQLFRLDETIHDEAAQGSAIPQANSLWQLHACADAEDEAQRAAACAVAHVLADRYPVALVSSDRALTRRMRAMLEAAGIAMRDENGWKLSTSLAGAGLMALLRAAAWNASTDEVLNAFKLAPAFAPEMPALEQVLRRAQIRDWRHAVSCPPVQKVPALQGLCSRIEAVRSTLSGNRPLPAWLAALQAALHATDAWNALQADEAGTVMLAALRLLPAEPQAWADYLDAALWAGTRLDASDFTAWVNQVLESQSFQPAYPYEEQVVILPMSQMLARPFAAVVLAGCDEVRLNPSPEPPGVWTPAQREAFGLPSRAVLEARLRAAWWQALRAPVCDVLWRTSDDAGEHMAPSALVQCLSWAGEGAARTASDPRLDQRIALAPLLPPQPQGQALPLKQLSASAYEDMRTCPYRFFALRQLGLSSVDELEAEVDKRDFGVWLHAVLAAFHAELQAAPTSDAAQRSALLQSAADAVTASMDLPDGEFLPFAAAWPAVRDGYLVWLRKHEGQGWAFASGETSHTQAVGPVTLAGRIDRTDTGPEGAICVLDYKTEPLGKTRERVKNPMEDTQIAFYAALLPHDTVHAAYINIGEREGTQPQVQTHIVEARDALIEGIAHDMQRVAEGYALPALGDGPACDYCQARGLCRKDFWSPL</sequence>
<dbReference type="Pfam" id="PF12705">
    <property type="entry name" value="PDDEXK_1"/>
    <property type="match status" value="1"/>
</dbReference>
<accession>A0ABU3KR48</accession>
<dbReference type="Gene3D" id="3.90.320.10">
    <property type="match status" value="1"/>
</dbReference>
<dbReference type="SUPFAM" id="SSF52540">
    <property type="entry name" value="P-loop containing nucleoside triphosphate hydrolases"/>
    <property type="match status" value="1"/>
</dbReference>
<protein>
    <submittedName>
        <fullName evidence="2">PD-(D/E)XK nuclease family protein</fullName>
    </submittedName>
</protein>
<dbReference type="InterPro" id="IPR038726">
    <property type="entry name" value="PDDEXK_AddAB-type"/>
</dbReference>
<proteinExistence type="predicted"/>
<evidence type="ECO:0000259" key="1">
    <source>
        <dbReference type="Pfam" id="PF12705"/>
    </source>
</evidence>
<keyword evidence="3" id="KW-1185">Reference proteome</keyword>
<dbReference type="Proteomes" id="UP001321700">
    <property type="component" value="Unassembled WGS sequence"/>
</dbReference>
<dbReference type="InterPro" id="IPR027417">
    <property type="entry name" value="P-loop_NTPase"/>
</dbReference>
<dbReference type="InterPro" id="IPR011604">
    <property type="entry name" value="PDDEXK-like_dom_sf"/>
</dbReference>
<name>A0ABU3KR48_9BURK</name>
<dbReference type="RefSeq" id="WP_313875833.1">
    <property type="nucleotide sequence ID" value="NZ_JAVBIK010000001.1"/>
</dbReference>